<dbReference type="Gene3D" id="3.30.1900.20">
    <property type="match status" value="2"/>
</dbReference>
<keyword evidence="3 7" id="KW-0235">DNA replication</keyword>
<evidence type="ECO:0000313" key="9">
    <source>
        <dbReference type="EMBL" id="QHA00212.1"/>
    </source>
</evidence>
<dbReference type="Pfam" id="PF02811">
    <property type="entry name" value="PHP"/>
    <property type="match status" value="1"/>
</dbReference>
<dbReference type="SMART" id="SM00481">
    <property type="entry name" value="POLIIIAc"/>
    <property type="match status" value="1"/>
</dbReference>
<dbReference type="RefSeq" id="WP_025205409.1">
    <property type="nucleotide sequence ID" value="NZ_CP046996.1"/>
</dbReference>
<gene>
    <name evidence="7" type="primary">polC</name>
    <name evidence="9" type="ORF">GQ588_05885</name>
</gene>
<name>A0A857DI96_9FIRM</name>
<evidence type="ECO:0000256" key="3">
    <source>
        <dbReference type="ARBA" id="ARBA00022705"/>
    </source>
</evidence>
<evidence type="ECO:0000256" key="5">
    <source>
        <dbReference type="ARBA" id="ARBA00022932"/>
    </source>
</evidence>
<dbReference type="NCBIfam" id="TIGR01405">
    <property type="entry name" value="polC_Gram_pos"/>
    <property type="match status" value="1"/>
</dbReference>
<dbReference type="Pfam" id="PF07733">
    <property type="entry name" value="DNA_pol3_alpha"/>
    <property type="match status" value="2"/>
</dbReference>
<evidence type="ECO:0000256" key="2">
    <source>
        <dbReference type="ARBA" id="ARBA00022695"/>
    </source>
</evidence>
<dbReference type="InterPro" id="IPR012340">
    <property type="entry name" value="NA-bd_OB-fold"/>
</dbReference>
<dbReference type="InterPro" id="IPR004013">
    <property type="entry name" value="PHP_dom"/>
</dbReference>
<dbReference type="GO" id="GO:0003887">
    <property type="term" value="F:DNA-directed DNA polymerase activity"/>
    <property type="evidence" value="ECO:0007669"/>
    <property type="project" value="UniProtKB-UniRule"/>
</dbReference>
<keyword evidence="7" id="KW-0540">Nuclease</keyword>
<dbReference type="HAMAP" id="MF_00356">
    <property type="entry name" value="DNApol_PolC"/>
    <property type="match status" value="1"/>
</dbReference>
<dbReference type="Gene3D" id="1.10.150.700">
    <property type="entry name" value="PolC, middle finger domain"/>
    <property type="match status" value="1"/>
</dbReference>
<reference evidence="9 10" key="1">
    <citation type="submission" date="2019-12" db="EMBL/GenBank/DDBJ databases">
        <title>Sequence classification of anaerobic respiratory reductive dehalogenases: First we see many, then we see few.</title>
        <authorList>
            <person name="Molenda O."/>
            <person name="Puentes Jacome L.A."/>
            <person name="Cao X."/>
            <person name="Nesbo C.L."/>
            <person name="Tang S."/>
            <person name="Morson N."/>
            <person name="Patron J."/>
            <person name="Lomheim L."/>
            <person name="Wishart D.S."/>
            <person name="Edwards E.A."/>
        </authorList>
    </citation>
    <scope>NUCLEOTIDE SEQUENCE [LARGE SCALE GENOMIC DNA]</scope>
    <source>
        <strain evidence="9 10">12DCA</strain>
    </source>
</reference>
<evidence type="ECO:0000256" key="4">
    <source>
        <dbReference type="ARBA" id="ARBA00022839"/>
    </source>
</evidence>
<dbReference type="Pfam" id="PF17657">
    <property type="entry name" value="DNA_pol3_finger"/>
    <property type="match status" value="1"/>
</dbReference>
<accession>A0A857DI96</accession>
<evidence type="ECO:0000256" key="7">
    <source>
        <dbReference type="HAMAP-Rule" id="MF_00356"/>
    </source>
</evidence>
<dbReference type="InterPro" id="IPR006308">
    <property type="entry name" value="Pol_III_a_PolC-type_gram_pos"/>
</dbReference>
<dbReference type="GO" id="GO:0003677">
    <property type="term" value="F:DNA binding"/>
    <property type="evidence" value="ECO:0007669"/>
    <property type="project" value="UniProtKB-UniRule"/>
</dbReference>
<dbReference type="NCBIfam" id="NF001688">
    <property type="entry name" value="PRK00448.1"/>
    <property type="match status" value="1"/>
</dbReference>
<dbReference type="Gene3D" id="1.10.150.870">
    <property type="match status" value="1"/>
</dbReference>
<dbReference type="EMBL" id="CP046996">
    <property type="protein sequence ID" value="QHA00212.1"/>
    <property type="molecule type" value="Genomic_DNA"/>
</dbReference>
<dbReference type="InterPro" id="IPR011708">
    <property type="entry name" value="DNA_pol3_alpha_NTPase_dom"/>
</dbReference>
<dbReference type="Pfam" id="PF14579">
    <property type="entry name" value="HHH_6"/>
    <property type="match status" value="1"/>
</dbReference>
<evidence type="ECO:0000259" key="8">
    <source>
        <dbReference type="SMART" id="SM00481"/>
    </source>
</evidence>
<comment type="catalytic activity">
    <reaction evidence="6 7">
        <text>DNA(n) + a 2'-deoxyribonucleoside 5'-triphosphate = DNA(n+1) + diphosphate</text>
        <dbReference type="Rhea" id="RHEA:22508"/>
        <dbReference type="Rhea" id="RHEA-COMP:17339"/>
        <dbReference type="Rhea" id="RHEA-COMP:17340"/>
        <dbReference type="ChEBI" id="CHEBI:33019"/>
        <dbReference type="ChEBI" id="CHEBI:61560"/>
        <dbReference type="ChEBI" id="CHEBI:173112"/>
        <dbReference type="EC" id="2.7.7.7"/>
    </reaction>
</comment>
<sequence>MLNAAVKLEATPFYQELPSDVSMRLDTFLNYILLERVEIVPEQRKWILHLSLSCPVQEEILGLLTESLKKRLNSGNENNGITIEIKTKMSPDFTLEMLCQEHWLQIIQDIHEKVPSLKVWLNASVKYEVVNNRLTFFVPSMMAMEYCQLKQDSLESFFQQKYGMEARIFWEIEETAAEEEIYFDAEKEEQKYVEEILSKKSEEKKEKKEQNAVLLGREIKGTPAPLADIHDEEKQVIVEGEVCETEIRRLKSGRQLLSFGLTDKTNSIGCKLFFDEGKKPLEINKGDWLRVKGAVQFDRYTTELTLMPRDMMTVSKTSKPDLAEEKRVELHLHTKHSEMDGVSSIQNMVKRAGEWGHTAIAVTDHGVVQAFPDAAEAGKKYGVKIIYGMEGYLVEDAGTNPVELSRSRSFHIIILAKDYIGLKNLYKLVTASHMEYFYRRPRIPRSLLDAHREGLILGSACESGELMRAILQKKDAAEIKKIALYYDYLEIQPLGNNQFMLKNGEVSSEQELIDINRRIVSLSKELGIPVAATCDVHFLDKEDEVYRRILMAGKGFADADEQAPLYFRSTDEMLKEFAYLDEEDAYRAVVATPRMIAEQVAEIKPFPDDFFEPKIEGAADKIRDMTMTRAYELYGNPLPEMVQKTLNKELDSIIGNGFAVLYLIAHLLVKRSNEDGYLVGSRGSVGSSLVATFTGITEVNPLPPHYRCANPECLYSEFVTDGIAGAGVDLPDKICPQCGRELVKDGHDIPFETFLGFKGDKVPDIDLNFSGEYQPRAMKYTEEIFGKENVFRAGTISTIAEKTAYGFVKNYLEERKVKYNQTELNRLVNGCTGVKRTTGQHPGGLMVIPKECDVFDFTPLQRPANDTSSDIITTHFDYHSISGRLTKLDLLGHDDPTSIKMLEDLTGLDAKKIRLDDTQTLSLFSSTDALDVTAEEIGSTTGTLGIPEFGTKFVRQMLEDTKPSSFSHLVRISGLSHGTNVWVGNAQDLVLNGTADISNIIACRDDIMIYLIQMGLNSSHAFKIMESVRKGKGLKDEDIEAMKKQNVPDWYIDSCQKISYMFPKAHAVAYVTMAFRIAWFKINYPEAFYATFFTVRADEFDAELICSGVKKCREAIKEIAAKGNNATAKDKNLQTILEIVVEMYCRKIKLRKVNLWESDAVRFQVTPDGLLPPLSSLQGVGETAAASLVKLREHGTIKSVEDIQARSNGKISKTVIETLQQHGCLEGLPDKNQLSLF</sequence>
<organism evidence="9 10">
    <name type="scientific">Dehalobacter restrictus</name>
    <dbReference type="NCBI Taxonomy" id="55583"/>
    <lineage>
        <taxon>Bacteria</taxon>
        <taxon>Bacillati</taxon>
        <taxon>Bacillota</taxon>
        <taxon>Clostridia</taxon>
        <taxon>Eubacteriales</taxon>
        <taxon>Desulfitobacteriaceae</taxon>
        <taxon>Dehalobacter</taxon>
    </lineage>
</organism>
<dbReference type="InterPro" id="IPR004805">
    <property type="entry name" value="DnaE2/DnaE/PolC"/>
</dbReference>
<dbReference type="InterPro" id="IPR044923">
    <property type="entry name" value="PolC_middle_finger_sf"/>
</dbReference>
<evidence type="ECO:0000256" key="6">
    <source>
        <dbReference type="ARBA" id="ARBA00049244"/>
    </source>
</evidence>
<protein>
    <recommendedName>
        <fullName evidence="7">DNA polymerase III PolC-type</fullName>
        <shortName evidence="7">PolIII</shortName>
        <ecNumber evidence="7">2.7.7.7</ecNumber>
    </recommendedName>
</protein>
<dbReference type="InterPro" id="IPR029460">
    <property type="entry name" value="DNAPol_HHH"/>
</dbReference>
<dbReference type="Gene3D" id="6.10.140.1510">
    <property type="match status" value="1"/>
</dbReference>
<dbReference type="CDD" id="cd04484">
    <property type="entry name" value="polC_OBF"/>
    <property type="match status" value="1"/>
</dbReference>
<dbReference type="GO" id="GO:0006261">
    <property type="term" value="P:DNA-templated DNA replication"/>
    <property type="evidence" value="ECO:0007669"/>
    <property type="project" value="UniProtKB-UniRule"/>
</dbReference>
<dbReference type="EC" id="2.7.7.7" evidence="7"/>
<keyword evidence="7" id="KW-0378">Hydrolase</keyword>
<dbReference type="GO" id="GO:0005737">
    <property type="term" value="C:cytoplasm"/>
    <property type="evidence" value="ECO:0007669"/>
    <property type="project" value="UniProtKB-SubCell"/>
</dbReference>
<dbReference type="Proteomes" id="UP000430508">
    <property type="component" value="Chromosome"/>
</dbReference>
<dbReference type="PANTHER" id="PTHR32294">
    <property type="entry name" value="DNA POLYMERASE III SUBUNIT ALPHA"/>
    <property type="match status" value="1"/>
</dbReference>
<comment type="subcellular location">
    <subcellularLocation>
        <location evidence="7">Cytoplasm</location>
    </subcellularLocation>
</comment>
<keyword evidence="1 7" id="KW-0808">Transferase</keyword>
<keyword evidence="4 7" id="KW-0269">Exonuclease</keyword>
<dbReference type="CDD" id="cd07435">
    <property type="entry name" value="PHP_PolIIIA_POLC"/>
    <property type="match status" value="1"/>
</dbReference>
<dbReference type="GO" id="GO:0008408">
    <property type="term" value="F:3'-5' exonuclease activity"/>
    <property type="evidence" value="ECO:0007669"/>
    <property type="project" value="UniProtKB-UniRule"/>
</dbReference>
<dbReference type="InterPro" id="IPR016195">
    <property type="entry name" value="Pol/histidinol_Pase-like"/>
</dbReference>
<dbReference type="PANTHER" id="PTHR32294:SF5">
    <property type="entry name" value="DNA POLYMERASE III POLC-TYPE"/>
    <property type="match status" value="1"/>
</dbReference>
<dbReference type="Gene3D" id="2.40.50.140">
    <property type="entry name" value="Nucleic acid-binding proteins"/>
    <property type="match status" value="1"/>
</dbReference>
<keyword evidence="5 7" id="KW-0239">DNA-directed DNA polymerase</keyword>
<comment type="function">
    <text evidence="7">Required for replicative DNA synthesis. This DNA polymerase also exhibits 3' to 5' exonuclease activity.</text>
</comment>
<keyword evidence="2 7" id="KW-0548">Nucleotidyltransferase</keyword>
<dbReference type="SUPFAM" id="SSF89550">
    <property type="entry name" value="PHP domain-like"/>
    <property type="match status" value="1"/>
</dbReference>
<evidence type="ECO:0000256" key="1">
    <source>
        <dbReference type="ARBA" id="ARBA00022679"/>
    </source>
</evidence>
<comment type="similarity">
    <text evidence="7">Belongs to the DNA polymerase type-C family. PolC subfamily.</text>
</comment>
<dbReference type="AlphaFoldDB" id="A0A857DI96"/>
<feature type="domain" description="Polymerase/histidinol phosphatase N-terminal" evidence="8">
    <location>
        <begin position="328"/>
        <end position="395"/>
    </location>
</feature>
<dbReference type="Gene3D" id="3.20.20.140">
    <property type="entry name" value="Metal-dependent hydrolases"/>
    <property type="match status" value="1"/>
</dbReference>
<evidence type="ECO:0000313" key="10">
    <source>
        <dbReference type="Proteomes" id="UP000430508"/>
    </source>
</evidence>
<dbReference type="InterPro" id="IPR003141">
    <property type="entry name" value="Pol/His_phosphatase_N"/>
</dbReference>
<keyword evidence="7" id="KW-0963">Cytoplasm</keyword>
<proteinExistence type="inferred from homology"/>
<dbReference type="InterPro" id="IPR040982">
    <property type="entry name" value="DNA_pol3_finger"/>
</dbReference>